<dbReference type="Pfam" id="PF01266">
    <property type="entry name" value="DAO"/>
    <property type="match status" value="1"/>
</dbReference>
<sequence length="292" mass="31247">MAGSAGGILLVGAGVAGAALALALKERGLSFLWVAEGVGEASRVPVALVNPVRGKRGVLVPEGGEALEAARELYGRYVPLHLGLLRPVPEGEREAWERRLAGSGLRYLWRGEGLYLPGAFWLEPRPFLERVWAELGGVRDRVVAYAPGEVVLEGGRRLRPELVLYAGGARGAGVFGLEGRFIAGLELLLLEYREEALSYRVFLAGVALGGSYLDLPGYEEPPPAEGEVAWLLEGAESLLGYRPRVAGVWRGVRFRRASPLSPIPGGYALTGFGSTGFLLAPLWARRLVQALG</sequence>
<accession>A0A0N0BLY0</accession>
<name>A0A0N0BLY0_THEAQ</name>
<dbReference type="RefSeq" id="WP_053767821.1">
    <property type="nucleotide sequence ID" value="NZ_LHCI01000106.1"/>
</dbReference>
<comment type="caution">
    <text evidence="2">The sequence shown here is derived from an EMBL/GenBank/DDBJ whole genome shotgun (WGS) entry which is preliminary data.</text>
</comment>
<dbReference type="Proteomes" id="UP000037685">
    <property type="component" value="Unassembled WGS sequence"/>
</dbReference>
<reference evidence="2 3" key="1">
    <citation type="submission" date="2015-07" db="EMBL/GenBank/DDBJ databases">
        <authorList>
            <person name="Noorani M."/>
        </authorList>
    </citation>
    <scope>NUCLEOTIDE SEQUENCE [LARGE SCALE GENOMIC DNA]</scope>
    <source>
        <strain evidence="3">ATCC 25104 / DSM 625 / JCM 10724 / NBRC 103206 / NCIMB 11243 / YT-1</strain>
    </source>
</reference>
<evidence type="ECO:0000313" key="2">
    <source>
        <dbReference type="EMBL" id="KOX90213.1"/>
    </source>
</evidence>
<dbReference type="EMBL" id="LHCI01000106">
    <property type="protein sequence ID" value="KOX90213.1"/>
    <property type="molecule type" value="Genomic_DNA"/>
</dbReference>
<evidence type="ECO:0000259" key="1">
    <source>
        <dbReference type="Pfam" id="PF01266"/>
    </source>
</evidence>
<dbReference type="SUPFAM" id="SSF51971">
    <property type="entry name" value="Nucleotide-binding domain"/>
    <property type="match status" value="1"/>
</dbReference>
<organism evidence="2 3">
    <name type="scientific">Thermus aquaticus</name>
    <dbReference type="NCBI Taxonomy" id="271"/>
    <lineage>
        <taxon>Bacteria</taxon>
        <taxon>Thermotogati</taxon>
        <taxon>Deinococcota</taxon>
        <taxon>Deinococci</taxon>
        <taxon>Thermales</taxon>
        <taxon>Thermaceae</taxon>
        <taxon>Thermus</taxon>
    </lineage>
</organism>
<dbReference type="PATRIC" id="fig|271.14.peg.1477"/>
<gene>
    <name evidence="2" type="ORF">BVI061214_01402</name>
</gene>
<evidence type="ECO:0000313" key="3">
    <source>
        <dbReference type="Proteomes" id="UP000037685"/>
    </source>
</evidence>
<feature type="domain" description="FAD dependent oxidoreductase" evidence="1">
    <location>
        <begin position="10"/>
        <end position="289"/>
    </location>
</feature>
<dbReference type="InterPro" id="IPR006076">
    <property type="entry name" value="FAD-dep_OxRdtase"/>
</dbReference>
<protein>
    <recommendedName>
        <fullName evidence="1">FAD dependent oxidoreductase domain-containing protein</fullName>
    </recommendedName>
</protein>
<dbReference type="AlphaFoldDB" id="A0A0N0BLY0"/>
<proteinExistence type="predicted"/>